<name>A0A1T4MQV6_9LACT</name>
<dbReference type="Gene3D" id="1.10.287.1490">
    <property type="match status" value="1"/>
</dbReference>
<keyword evidence="2" id="KW-0175">Coiled coil</keyword>
<dbReference type="STRING" id="1121925.SAMN02746011_01516"/>
<dbReference type="InterPro" id="IPR016024">
    <property type="entry name" value="ARM-type_fold"/>
</dbReference>
<dbReference type="Proteomes" id="UP000189941">
    <property type="component" value="Unassembled WGS sequence"/>
</dbReference>
<organism evidence="4 5">
    <name type="scientific">Globicatella sulfidifaciens DSM 15739</name>
    <dbReference type="NCBI Taxonomy" id="1121925"/>
    <lineage>
        <taxon>Bacteria</taxon>
        <taxon>Bacillati</taxon>
        <taxon>Bacillota</taxon>
        <taxon>Bacilli</taxon>
        <taxon>Lactobacillales</taxon>
        <taxon>Aerococcaceae</taxon>
        <taxon>Globicatella</taxon>
    </lineage>
</organism>
<dbReference type="PANTHER" id="PTHR37813:SF1">
    <property type="entry name" value="FELS-2 PROPHAGE PROTEIN"/>
    <property type="match status" value="1"/>
</dbReference>
<dbReference type="SUPFAM" id="SSF48371">
    <property type="entry name" value="ARM repeat"/>
    <property type="match status" value="1"/>
</dbReference>
<reference evidence="5" key="1">
    <citation type="submission" date="2017-02" db="EMBL/GenBank/DDBJ databases">
        <authorList>
            <person name="Varghese N."/>
            <person name="Submissions S."/>
        </authorList>
    </citation>
    <scope>NUCLEOTIDE SEQUENCE [LARGE SCALE GENOMIC DNA]</scope>
    <source>
        <strain evidence="5">DSM 15739</strain>
    </source>
</reference>
<dbReference type="OrthoDB" id="28713at2"/>
<protein>
    <submittedName>
        <fullName evidence="4">Phage tail tape measure protein, TP901 family, core region</fullName>
    </submittedName>
</protein>
<feature type="coiled-coil region" evidence="2">
    <location>
        <begin position="49"/>
        <end position="132"/>
    </location>
</feature>
<keyword evidence="5" id="KW-1185">Reference proteome</keyword>
<evidence type="ECO:0000259" key="3">
    <source>
        <dbReference type="Pfam" id="PF10145"/>
    </source>
</evidence>
<dbReference type="PANTHER" id="PTHR37813">
    <property type="entry name" value="FELS-2 PROPHAGE PROTEIN"/>
    <property type="match status" value="1"/>
</dbReference>
<dbReference type="RefSeq" id="WP_159443895.1">
    <property type="nucleotide sequence ID" value="NZ_FUWO01000013.1"/>
</dbReference>
<sequence>MADNFGLKIGVEGEREFKKSLREINQSFRVLGSEMKLVTSEFDRNDKSIKAITARNTVLNKEIDTQKEKISTLEKALANAAESFGENDRRTLSWQTQLNNANAELNNLERELKDSQEEVKNLNREKVEKLVNGLKTAGEIAGKVLVAGLKAAAAAMAAIGTGAVASGKFIKDSLNVYGEYEDAMKQVQATMGLAGEEGEEAFNKLSQAAKDAGASTRFSASESAEALNYLALAGYDTEQAIGALPGVLTLAAAGDMDLARASDLVTDSMAALGLEIADMDMYMDKMAKTSQKSNTDVQQLGEGILVAGATMKNAGQDLDTLNVMLGVLANRGIKGAEGGTKLRNIIMSLTSPTSAAAKELEGLGISVTDSSGNIRDMNDIFTDLNKELDGLSEADKMNALSNIFNKQDLAGVNALLSGTGDEMNNLYKELENADGAAQQMSDTMESGLAGSVRSLKSAYEGLQIVIGEQFAEMAQGAVGDVTELVRDITEILNDGFQEGDITAIGERISSFLIQGINRITEYIPGAIDMIATMLTELVNVLVELLPTLLPPLLEGAIALLTGIIEAIVGNIEPLVEMVVYLVTTVAEFIIENLPILIEAAIQIVIALANGIAGALPQLIPAVIDAIILIVDTLINNLGQILNAALRIIMALAEGIVAALPRLIAALPQIINSIINFITSNLPMIIDMGIRIILQLVVGIIKAIPSLVAALPQIVMALITGIGKAAIAIVEIGRNIVRGLWDGIASMVTWIKDKISNFVGGIVSGVKGLLGIKSPSTVFAGIGDDMAQGLGVGFDKAMSQVSEDIQDAVPTDFDIQSNVNVGANGIATSQDGYGSLITIQQMIVRSEDDIRKVSQELYNLIQTGSRAQGRFVPS</sequence>
<dbReference type="InterPro" id="IPR010090">
    <property type="entry name" value="Phage_tape_meas"/>
</dbReference>
<evidence type="ECO:0000313" key="5">
    <source>
        <dbReference type="Proteomes" id="UP000189941"/>
    </source>
</evidence>
<proteinExistence type="predicted"/>
<evidence type="ECO:0000256" key="1">
    <source>
        <dbReference type="ARBA" id="ARBA00022612"/>
    </source>
</evidence>
<gene>
    <name evidence="4" type="ORF">SAMN02746011_01516</name>
</gene>
<evidence type="ECO:0000313" key="4">
    <source>
        <dbReference type="EMBL" id="SJZ69251.1"/>
    </source>
</evidence>
<dbReference type="AlphaFoldDB" id="A0A1T4MQV6"/>
<feature type="domain" description="Phage tail tape measure protein" evidence="3">
    <location>
        <begin position="207"/>
        <end position="404"/>
    </location>
</feature>
<dbReference type="EMBL" id="FUWO01000013">
    <property type="protein sequence ID" value="SJZ69251.1"/>
    <property type="molecule type" value="Genomic_DNA"/>
</dbReference>
<dbReference type="Pfam" id="PF10145">
    <property type="entry name" value="PhageMin_Tail"/>
    <property type="match status" value="1"/>
</dbReference>
<evidence type="ECO:0000256" key="2">
    <source>
        <dbReference type="SAM" id="Coils"/>
    </source>
</evidence>
<accession>A0A1T4MQV6</accession>
<keyword evidence="1" id="KW-1188">Viral release from host cell</keyword>
<dbReference type="NCBIfam" id="TIGR01760">
    <property type="entry name" value="tape_meas_TP901"/>
    <property type="match status" value="1"/>
</dbReference>